<proteinExistence type="inferred from homology"/>
<dbReference type="Gene3D" id="6.10.280.130">
    <property type="match status" value="1"/>
</dbReference>
<evidence type="ECO:0000256" key="15">
    <source>
        <dbReference type="ARBA" id="ARBA00022989"/>
    </source>
</evidence>
<feature type="binding site" description="covalent" evidence="23">
    <location>
        <position position="227"/>
    </location>
    <ligand>
        <name>heme c</name>
        <dbReference type="ChEBI" id="CHEBI:61717"/>
        <label>2</label>
    </ligand>
</feature>
<evidence type="ECO:0000256" key="1">
    <source>
        <dbReference type="ARBA" id="ARBA00004533"/>
    </source>
</evidence>
<dbReference type="GO" id="GO:0016491">
    <property type="term" value="F:oxidoreductase activity"/>
    <property type="evidence" value="ECO:0007669"/>
    <property type="project" value="UniProtKB-KW"/>
</dbReference>
<keyword evidence="14 21" id="KW-0249">Electron transport</keyword>
<keyword evidence="13 21" id="KW-0375">Hydrogen ion transport</keyword>
<evidence type="ECO:0000256" key="16">
    <source>
        <dbReference type="ARBA" id="ARBA00023002"/>
    </source>
</evidence>
<dbReference type="EMBL" id="LWDL01000022">
    <property type="protein sequence ID" value="OQW51041.1"/>
    <property type="molecule type" value="Genomic_DNA"/>
</dbReference>
<keyword evidence="11 21" id="KW-0479">Metal-binding</keyword>
<feature type="domain" description="Cytochrome c" evidence="26">
    <location>
        <begin position="211"/>
        <end position="292"/>
    </location>
</feature>
<feature type="binding site" description="covalent" evidence="23">
    <location>
        <position position="224"/>
    </location>
    <ligand>
        <name>heme c</name>
        <dbReference type="ChEBI" id="CHEBI:61717"/>
        <label>2</label>
    </ligand>
</feature>
<organism evidence="27 28">
    <name type="scientific">Candidatus Raskinella chloraquaticus</name>
    <dbReference type="NCBI Taxonomy" id="1951219"/>
    <lineage>
        <taxon>Bacteria</taxon>
        <taxon>Pseudomonadati</taxon>
        <taxon>Pseudomonadota</taxon>
        <taxon>Alphaproteobacteria</taxon>
        <taxon>Hyphomicrobiales</taxon>
        <taxon>Phreatobacteraceae</taxon>
        <taxon>Candidatus Raskinella</taxon>
    </lineage>
</organism>
<feature type="binding site" description="axial binding residue" evidence="22">
    <location>
        <position position="269"/>
    </location>
    <ligand>
        <name>heme c</name>
        <dbReference type="ChEBI" id="CHEBI:61717"/>
        <label>1</label>
    </ligand>
    <ligandPart>
        <name>Fe</name>
        <dbReference type="ChEBI" id="CHEBI:18248"/>
    </ligandPart>
</feature>
<feature type="domain" description="Cytochrome c" evidence="26">
    <location>
        <begin position="113"/>
        <end position="203"/>
    </location>
</feature>
<dbReference type="GO" id="GO:1902600">
    <property type="term" value="P:proton transmembrane transport"/>
    <property type="evidence" value="ECO:0007669"/>
    <property type="project" value="UniProtKB-KW"/>
</dbReference>
<comment type="similarity">
    <text evidence="3 21">Belongs to the CcoP / FixP family.</text>
</comment>
<dbReference type="Pfam" id="PF00034">
    <property type="entry name" value="Cytochrom_C"/>
    <property type="match status" value="1"/>
</dbReference>
<keyword evidence="15 25" id="KW-1133">Transmembrane helix</keyword>
<evidence type="ECO:0000256" key="22">
    <source>
        <dbReference type="PIRSR" id="PIRSR000006-1"/>
    </source>
</evidence>
<dbReference type="NCBIfam" id="TIGR00782">
    <property type="entry name" value="ccoP"/>
    <property type="match status" value="1"/>
</dbReference>
<feature type="binding site" description="axial binding residue" evidence="22">
    <location>
        <position position="130"/>
    </location>
    <ligand>
        <name>heme c</name>
        <dbReference type="ChEBI" id="CHEBI:61717"/>
        <label>1</label>
    </ligand>
    <ligandPart>
        <name>Fe</name>
        <dbReference type="ChEBI" id="CHEBI:18248"/>
    </ligandPart>
</feature>
<evidence type="ECO:0000259" key="26">
    <source>
        <dbReference type="PROSITE" id="PS51007"/>
    </source>
</evidence>
<keyword evidence="8 21" id="KW-0349">Heme</keyword>
<dbReference type="PIRSF" id="PIRSF000006">
    <property type="entry name" value="Cbb3-Cox_fixP"/>
    <property type="match status" value="1"/>
</dbReference>
<evidence type="ECO:0000313" key="28">
    <source>
        <dbReference type="Proteomes" id="UP000192872"/>
    </source>
</evidence>
<dbReference type="AlphaFoldDB" id="A0A1W9HUZ0"/>
<comment type="cofactor">
    <cofactor evidence="21 23">
        <name>heme c</name>
        <dbReference type="ChEBI" id="CHEBI:61717"/>
    </cofactor>
    <text evidence="21 23">Binds 2 heme C groups per subunit.</text>
</comment>
<feature type="region of interest" description="Disordered" evidence="24">
    <location>
        <begin position="1"/>
        <end position="22"/>
    </location>
</feature>
<evidence type="ECO:0000256" key="11">
    <source>
        <dbReference type="ARBA" id="ARBA00022723"/>
    </source>
</evidence>
<feature type="binding site" description="covalent" evidence="23">
    <location>
        <position position="126"/>
    </location>
    <ligand>
        <name>heme c</name>
        <dbReference type="ChEBI" id="CHEBI:61717"/>
        <label>1</label>
    </ligand>
</feature>
<dbReference type="SUPFAM" id="SSF46626">
    <property type="entry name" value="Cytochrome c"/>
    <property type="match status" value="2"/>
</dbReference>
<dbReference type="PANTHER" id="PTHR33751:SF1">
    <property type="entry name" value="CBB3-TYPE CYTOCHROME C OXIDASE SUBUNIT FIXP"/>
    <property type="match status" value="1"/>
</dbReference>
<dbReference type="GO" id="GO:0020037">
    <property type="term" value="F:heme binding"/>
    <property type="evidence" value="ECO:0007669"/>
    <property type="project" value="InterPro"/>
</dbReference>
<evidence type="ECO:0000256" key="4">
    <source>
        <dbReference type="ARBA" id="ARBA00011203"/>
    </source>
</evidence>
<evidence type="ECO:0000256" key="14">
    <source>
        <dbReference type="ARBA" id="ARBA00022982"/>
    </source>
</evidence>
<sequence length="295" mass="31516">MADRQPADNEVDPLTGTATTGHDWDGIRELNTPLPRWWLNIFYATIIWSIGYWIAYPAWPLISSTTKGVLGYATRLAVEEELAVLKAQRTTQSADLAGAALDQIKADPALLRIAMAQGKAAFGDNCVACHGLGGAGSKGFPNLNDDDWLWGGTLAAIQTTLQHGVRVTTDNETRTSLMPAFGRDGILKRNEINAVANHVRILAGQPAEPKADLEAGSRIFEQNCAVCHGAQGKGNQELGAPNLTDAITLFGNDLASLTETITNSRNGVMPAWGERLDATTIKALTVYVHSLGGGQ</sequence>
<dbReference type="GO" id="GO:0009055">
    <property type="term" value="F:electron transfer activity"/>
    <property type="evidence" value="ECO:0007669"/>
    <property type="project" value="InterPro"/>
</dbReference>
<evidence type="ECO:0000256" key="17">
    <source>
        <dbReference type="ARBA" id="ARBA00023004"/>
    </source>
</evidence>
<feature type="transmembrane region" description="Helical" evidence="25">
    <location>
        <begin position="37"/>
        <end position="59"/>
    </location>
</feature>
<evidence type="ECO:0000256" key="23">
    <source>
        <dbReference type="PIRSR" id="PIRSR000006-2"/>
    </source>
</evidence>
<accession>A0A1W9HUZ0</accession>
<dbReference type="Proteomes" id="UP000192872">
    <property type="component" value="Unassembled WGS sequence"/>
</dbReference>
<keyword evidence="19 21" id="KW-0472">Membrane</keyword>
<dbReference type="InterPro" id="IPR004678">
    <property type="entry name" value="Cyt_c_oxidase_cbb3_su3"/>
</dbReference>
<evidence type="ECO:0000256" key="19">
    <source>
        <dbReference type="ARBA" id="ARBA00023136"/>
    </source>
</evidence>
<evidence type="ECO:0000256" key="20">
    <source>
        <dbReference type="ARBA" id="ARBA00025525"/>
    </source>
</evidence>
<keyword evidence="12" id="KW-0677">Repeat</keyword>
<gene>
    <name evidence="27" type="ORF">A4S15_12510</name>
</gene>
<evidence type="ECO:0000256" key="5">
    <source>
        <dbReference type="ARBA" id="ARBA00022448"/>
    </source>
</evidence>
<evidence type="ECO:0000256" key="12">
    <source>
        <dbReference type="ARBA" id="ARBA00022737"/>
    </source>
</evidence>
<dbReference type="InterPro" id="IPR036909">
    <property type="entry name" value="Cyt_c-like_dom_sf"/>
</dbReference>
<evidence type="ECO:0000256" key="10">
    <source>
        <dbReference type="ARBA" id="ARBA00022692"/>
    </source>
</evidence>
<dbReference type="GO" id="GO:0005886">
    <property type="term" value="C:plasma membrane"/>
    <property type="evidence" value="ECO:0007669"/>
    <property type="project" value="UniProtKB-SubCell"/>
</dbReference>
<dbReference type="PANTHER" id="PTHR33751">
    <property type="entry name" value="CBB3-TYPE CYTOCHROME C OXIDASE SUBUNIT FIXP"/>
    <property type="match status" value="1"/>
</dbReference>
<dbReference type="Pfam" id="PF13442">
    <property type="entry name" value="Cytochrome_CBB3"/>
    <property type="match status" value="1"/>
</dbReference>
<protein>
    <recommendedName>
        <fullName evidence="21">Cbb3-type cytochrome c oxidase subunit</fullName>
    </recommendedName>
</protein>
<evidence type="ECO:0000256" key="3">
    <source>
        <dbReference type="ARBA" id="ARBA00006113"/>
    </source>
</evidence>
<dbReference type="GO" id="GO:0006119">
    <property type="term" value="P:oxidative phosphorylation"/>
    <property type="evidence" value="ECO:0007669"/>
    <property type="project" value="UniProtKB-UniPathway"/>
</dbReference>
<feature type="binding site" description="covalent" evidence="23">
    <location>
        <position position="129"/>
    </location>
    <ligand>
        <name>heme c</name>
        <dbReference type="ChEBI" id="CHEBI:61717"/>
        <label>1</label>
    </ligand>
</feature>
<dbReference type="InterPro" id="IPR032858">
    <property type="entry name" value="CcoP_N"/>
</dbReference>
<dbReference type="RefSeq" id="WP_376801912.1">
    <property type="nucleotide sequence ID" value="NZ_DBNB01000003.1"/>
</dbReference>
<evidence type="ECO:0000256" key="7">
    <source>
        <dbReference type="ARBA" id="ARBA00022519"/>
    </source>
</evidence>
<evidence type="ECO:0000256" key="6">
    <source>
        <dbReference type="ARBA" id="ARBA00022475"/>
    </source>
</evidence>
<dbReference type="InterPro" id="IPR009056">
    <property type="entry name" value="Cyt_c-like_dom"/>
</dbReference>
<dbReference type="PROSITE" id="PS51007">
    <property type="entry name" value="CYTC"/>
    <property type="match status" value="2"/>
</dbReference>
<keyword evidence="6 21" id="KW-1003">Cell membrane</keyword>
<evidence type="ECO:0000256" key="25">
    <source>
        <dbReference type="SAM" id="Phobius"/>
    </source>
</evidence>
<evidence type="ECO:0000256" key="8">
    <source>
        <dbReference type="ARBA" id="ARBA00022617"/>
    </source>
</evidence>
<comment type="pathway">
    <text evidence="2 21">Energy metabolism; oxidative phosphorylation.</text>
</comment>
<comment type="subunit">
    <text evidence="4">Component of the cbb3-type cytochrome c oxidase at least composed of FixN, FixO, FixQ and FixP.</text>
</comment>
<reference evidence="27 28" key="1">
    <citation type="journal article" date="2017" name="Water Res.">
        <title>Comammox in drinking water systems.</title>
        <authorList>
            <person name="Wang Y."/>
            <person name="Ma L."/>
            <person name="Mao Y."/>
            <person name="Jiang X."/>
            <person name="Xia Y."/>
            <person name="Yu K."/>
            <person name="Li B."/>
            <person name="Zhang T."/>
        </authorList>
    </citation>
    <scope>NUCLEOTIDE SEQUENCE [LARGE SCALE GENOMIC DNA]</scope>
    <source>
        <strain evidence="27">SG_bin8</strain>
    </source>
</reference>
<comment type="subcellular location">
    <subcellularLocation>
        <location evidence="1 21">Cell inner membrane</location>
    </subcellularLocation>
</comment>
<evidence type="ECO:0000256" key="24">
    <source>
        <dbReference type="SAM" id="MobiDB-lite"/>
    </source>
</evidence>
<dbReference type="Pfam" id="PF14715">
    <property type="entry name" value="FixP_N"/>
    <property type="match status" value="1"/>
</dbReference>
<evidence type="ECO:0000256" key="21">
    <source>
        <dbReference type="PIRNR" id="PIRNR000006"/>
    </source>
</evidence>
<dbReference type="InterPro" id="IPR050597">
    <property type="entry name" value="Cytochrome_c_Oxidase_Subunit"/>
</dbReference>
<feature type="binding site" description="axial binding residue" evidence="22">
    <location>
        <position position="178"/>
    </location>
    <ligand>
        <name>heme c</name>
        <dbReference type="ChEBI" id="CHEBI:61717"/>
        <label>2</label>
    </ligand>
    <ligandPart>
        <name>Fe</name>
        <dbReference type="ChEBI" id="CHEBI:18248"/>
    </ligandPart>
</feature>
<evidence type="ECO:0000256" key="13">
    <source>
        <dbReference type="ARBA" id="ARBA00022781"/>
    </source>
</evidence>
<comment type="function">
    <text evidence="20">C-type cytochrome. Part of the cbb3-type cytochrome c oxidase complex. FixP subunit is required for transferring electrons from donor cytochrome c via its heme groups to FixO subunit. From there, electrons are shuttled to the catalytic binuclear center of FixN subunit where oxygen reduction takes place. The complex also functions as a proton pump.</text>
</comment>
<feature type="binding site" description="axial binding residue" evidence="22">
    <location>
        <position position="228"/>
    </location>
    <ligand>
        <name>heme c</name>
        <dbReference type="ChEBI" id="CHEBI:61717"/>
        <label>2</label>
    </ligand>
    <ligandPart>
        <name>Fe</name>
        <dbReference type="ChEBI" id="CHEBI:18248"/>
    </ligandPart>
</feature>
<keyword evidence="9 21" id="KW-0679">Respiratory chain</keyword>
<keyword evidence="18 21" id="KW-0406">Ion transport</keyword>
<keyword evidence="16 21" id="KW-0560">Oxidoreductase</keyword>
<dbReference type="GO" id="GO:0005506">
    <property type="term" value="F:iron ion binding"/>
    <property type="evidence" value="ECO:0007669"/>
    <property type="project" value="InterPro"/>
</dbReference>
<keyword evidence="5 21" id="KW-0813">Transport</keyword>
<evidence type="ECO:0000256" key="9">
    <source>
        <dbReference type="ARBA" id="ARBA00022660"/>
    </source>
</evidence>
<dbReference type="UniPathway" id="UPA00705"/>
<keyword evidence="7 21" id="KW-0997">Cell inner membrane</keyword>
<keyword evidence="17 21" id="KW-0408">Iron</keyword>
<keyword evidence="10 25" id="KW-0812">Transmembrane</keyword>
<comment type="caution">
    <text evidence="27">The sequence shown here is derived from an EMBL/GenBank/DDBJ whole genome shotgun (WGS) entry which is preliminary data.</text>
</comment>
<name>A0A1W9HUZ0_9HYPH</name>
<dbReference type="STRING" id="1827387.A4S15_12510"/>
<dbReference type="PRINTS" id="PR00605">
    <property type="entry name" value="CYTCHROMECIC"/>
</dbReference>
<evidence type="ECO:0000313" key="27">
    <source>
        <dbReference type="EMBL" id="OQW51041.1"/>
    </source>
</evidence>
<dbReference type="InterPro" id="IPR008168">
    <property type="entry name" value="Cyt_C_IC"/>
</dbReference>
<evidence type="ECO:0000256" key="18">
    <source>
        <dbReference type="ARBA" id="ARBA00023065"/>
    </source>
</evidence>
<evidence type="ECO:0000256" key="2">
    <source>
        <dbReference type="ARBA" id="ARBA00004673"/>
    </source>
</evidence>
<dbReference type="InterPro" id="IPR038414">
    <property type="entry name" value="CcoP_N_sf"/>
</dbReference>
<dbReference type="Gene3D" id="1.10.760.10">
    <property type="entry name" value="Cytochrome c-like domain"/>
    <property type="match status" value="2"/>
</dbReference>